<feature type="chain" id="PRO_5039683916" evidence="4">
    <location>
        <begin position="21"/>
        <end position="354"/>
    </location>
</feature>
<dbReference type="RefSeq" id="WP_070102455.1">
    <property type="nucleotide sequence ID" value="NZ_CABKUE010000007.1"/>
</dbReference>
<evidence type="ECO:0000313" key="6">
    <source>
        <dbReference type="EMBL" id="CUO69680.1"/>
    </source>
</evidence>
<gene>
    <name evidence="6" type="primary">lsrB_5</name>
    <name evidence="6" type="ORF">ERS852491_02999</name>
</gene>
<dbReference type="InterPro" id="IPR028082">
    <property type="entry name" value="Peripla_BP_I"/>
</dbReference>
<protein>
    <submittedName>
        <fullName evidence="6">Autoinducer 2-binding protein lsrB</fullName>
    </submittedName>
</protein>
<evidence type="ECO:0000256" key="3">
    <source>
        <dbReference type="SAM" id="MobiDB-lite"/>
    </source>
</evidence>
<dbReference type="InterPro" id="IPR025997">
    <property type="entry name" value="SBP_2_dom"/>
</dbReference>
<dbReference type="EMBL" id="CYZU01000029">
    <property type="protein sequence ID" value="CUO69680.1"/>
    <property type="molecule type" value="Genomic_DNA"/>
</dbReference>
<comment type="subcellular location">
    <subcellularLocation>
        <location evidence="1">Cell envelope</location>
    </subcellularLocation>
</comment>
<evidence type="ECO:0000313" key="7">
    <source>
        <dbReference type="Proteomes" id="UP000095544"/>
    </source>
</evidence>
<dbReference type="STRING" id="39482.ERS852491_02999"/>
<dbReference type="GO" id="GO:0030246">
    <property type="term" value="F:carbohydrate binding"/>
    <property type="evidence" value="ECO:0007669"/>
    <property type="project" value="TreeGrafter"/>
</dbReference>
<dbReference type="PANTHER" id="PTHR30036:SF7">
    <property type="entry name" value="ABC TRANSPORTER PERIPLASMIC-BINDING PROTEIN YPHF"/>
    <property type="match status" value="1"/>
</dbReference>
<name>A0A174H9C1_9FIRM</name>
<proteinExistence type="inferred from homology"/>
<dbReference type="Proteomes" id="UP000095544">
    <property type="component" value="Unassembled WGS sequence"/>
</dbReference>
<comment type="similarity">
    <text evidence="2">Belongs to the bacterial solute-binding protein 2 family.</text>
</comment>
<dbReference type="CDD" id="cd20001">
    <property type="entry name" value="PBP1_LsrB_Quorum_Sensing-like"/>
    <property type="match status" value="1"/>
</dbReference>
<organism evidence="6 7">
    <name type="scientific">Faecalicatena contorta</name>
    <dbReference type="NCBI Taxonomy" id="39482"/>
    <lineage>
        <taxon>Bacteria</taxon>
        <taxon>Bacillati</taxon>
        <taxon>Bacillota</taxon>
        <taxon>Clostridia</taxon>
        <taxon>Lachnospirales</taxon>
        <taxon>Lachnospiraceae</taxon>
        <taxon>Faecalicatena</taxon>
    </lineage>
</organism>
<dbReference type="InterPro" id="IPR050555">
    <property type="entry name" value="Bact_Solute-Bind_Prot2"/>
</dbReference>
<accession>A0A174H9C1</accession>
<evidence type="ECO:0000259" key="5">
    <source>
        <dbReference type="Pfam" id="PF13407"/>
    </source>
</evidence>
<dbReference type="SUPFAM" id="SSF53822">
    <property type="entry name" value="Periplasmic binding protein-like I"/>
    <property type="match status" value="1"/>
</dbReference>
<feature type="region of interest" description="Disordered" evidence="3">
    <location>
        <begin position="24"/>
        <end position="48"/>
    </location>
</feature>
<dbReference type="Gene3D" id="3.40.50.2300">
    <property type="match status" value="2"/>
</dbReference>
<dbReference type="PANTHER" id="PTHR30036">
    <property type="entry name" value="D-XYLOSE-BINDING PERIPLASMIC PROTEIN"/>
    <property type="match status" value="1"/>
</dbReference>
<feature type="domain" description="Periplasmic binding protein" evidence="5">
    <location>
        <begin position="55"/>
        <end position="311"/>
    </location>
</feature>
<dbReference type="Pfam" id="PF13407">
    <property type="entry name" value="Peripla_BP_4"/>
    <property type="match status" value="1"/>
</dbReference>
<dbReference type="PROSITE" id="PS51257">
    <property type="entry name" value="PROKAR_LIPOPROTEIN"/>
    <property type="match status" value="1"/>
</dbReference>
<sequence>MKKKIVSLVLSMAMASALLAGCGSVEDSGKDSGSKAESGQTEDKADKKEDGNYTIAVVPKLTALAWYERMEEGVDEYAKDNGVDAFFTGPSEADGALQAQCIEDLISQGVDAICVVPFSTESLEPVLKKARDQGIVVITHEAPGMTNADYDIEAFNNDEYGNHLMEALGDSCQGKGEYVQTVGALTSASHMEWVAAAEALQKEKYPDMKKYGDLIETSDDQDTAYNKVKEALTANPGIVGIQGSAMPDVAGAALAVEEMGMSGKIKIVGTALVSNAGEYVKNGTIDMISFWDPALAGKAMVETAVKLLNGETIEDGVDLGVEGYNEMKLDGNILIGNAWIDVTKDNVDDPAYDF</sequence>
<dbReference type="GO" id="GO:0030288">
    <property type="term" value="C:outer membrane-bounded periplasmic space"/>
    <property type="evidence" value="ECO:0007669"/>
    <property type="project" value="TreeGrafter"/>
</dbReference>
<evidence type="ECO:0000256" key="1">
    <source>
        <dbReference type="ARBA" id="ARBA00004196"/>
    </source>
</evidence>
<evidence type="ECO:0000256" key="4">
    <source>
        <dbReference type="SAM" id="SignalP"/>
    </source>
</evidence>
<evidence type="ECO:0000256" key="2">
    <source>
        <dbReference type="ARBA" id="ARBA00007639"/>
    </source>
</evidence>
<dbReference type="AlphaFoldDB" id="A0A174H9C1"/>
<feature type="signal peptide" evidence="4">
    <location>
        <begin position="1"/>
        <end position="20"/>
    </location>
</feature>
<keyword evidence="4" id="KW-0732">Signal</keyword>
<reference evidence="6 7" key="1">
    <citation type="submission" date="2015-09" db="EMBL/GenBank/DDBJ databases">
        <authorList>
            <consortium name="Pathogen Informatics"/>
        </authorList>
    </citation>
    <scope>NUCLEOTIDE SEQUENCE [LARGE SCALE GENOMIC DNA]</scope>
    <source>
        <strain evidence="6 7">2789STDY5834876</strain>
    </source>
</reference>